<comment type="subcellular location">
    <subcellularLocation>
        <location evidence="6">Cytoplasm</location>
    </subcellularLocation>
</comment>
<dbReference type="PANTHER" id="PTHR30562">
    <property type="entry name" value="UVRC/OXIDOREDUCTASE"/>
    <property type="match status" value="1"/>
</dbReference>
<gene>
    <name evidence="6 10" type="primary">uvrC</name>
    <name evidence="10" type="ORF">RJ53_06885</name>
</gene>
<keyword evidence="6" id="KW-0742">SOS response</keyword>
<dbReference type="InterPro" id="IPR047296">
    <property type="entry name" value="GIY-YIG_UvrC_Cho"/>
</dbReference>
<sequence>MIDYSHIPEEPGSYLFSDDGGSVIYVGKAKNLRKRVQSYFQKRDLDPKTAVLVGSIASVDFIATRDETEALILENTLIKQHQPKYNIDLKDAKSYAFIHLSEDRFPRIGIARKTGVKGTYFGPFVSGRERDHLLAAVKKIFGLRSCRRLPKRACLRYHIGTCPAPCIGAITEGAYAERVAQAVEVLKGRVKGLIARLEEEMKERSDACDFEGAIRLRETITALDHLSGRRMMRPKRSHEGDLINYRVSGEEVFLLLFHQRNGTLVDKEEFRFPQSPDFLSEFLVQYYSDHEVPEEVIIPATVDGAISGYLARLRGKSVSVTVPKQGQKRDLLEIAAKNVDLTWFAGEERIHALRNALKLPKSPTIIECFDISHLAGTATVGSMVRFTNGRPDKRHYRRYSIKTVVGIDDPAAIREIVSRRYRRLIDEDRDLPDLIVVDGGKAQLAAAYAALRKLDLTIPIAALAKREEEIYLPNIPYPIPVPSDNPASLLLQEIRDEAHRFAITYNRLKRKKKVIP</sequence>
<dbReference type="InterPro" id="IPR001162">
    <property type="entry name" value="UvrC_RNase_H_dom"/>
</dbReference>
<name>A0A8J8B5N4_9EURY</name>
<protein>
    <recommendedName>
        <fullName evidence="6">UvrABC system protein C</fullName>
        <shortName evidence="6">Protein UvrC</shortName>
    </recommendedName>
    <alternativeName>
        <fullName evidence="6">Excinuclease ABC subunit C</fullName>
    </alternativeName>
</protein>
<dbReference type="PROSITE" id="PS50164">
    <property type="entry name" value="GIY_YIG"/>
    <property type="match status" value="1"/>
</dbReference>
<evidence type="ECO:0000313" key="11">
    <source>
        <dbReference type="Proteomes" id="UP000730161"/>
    </source>
</evidence>
<dbReference type="Proteomes" id="UP000730161">
    <property type="component" value="Unassembled WGS sequence"/>
</dbReference>
<keyword evidence="3 6" id="KW-0228">DNA excision</keyword>
<dbReference type="CDD" id="cd10434">
    <property type="entry name" value="GIY-YIG_UvrC_Cho"/>
    <property type="match status" value="1"/>
</dbReference>
<dbReference type="GO" id="GO:0009380">
    <property type="term" value="C:excinuclease repair complex"/>
    <property type="evidence" value="ECO:0007669"/>
    <property type="project" value="InterPro"/>
</dbReference>
<reference evidence="10" key="1">
    <citation type="submission" date="2014-12" db="EMBL/GenBank/DDBJ databases">
        <authorList>
            <person name="Huang H.-H."/>
            <person name="Chen S.-C."/>
            <person name="Lai M.-C."/>
        </authorList>
    </citation>
    <scope>NUCLEOTIDE SEQUENCE</scope>
    <source>
        <strain evidence="10">K1F9705b</strain>
    </source>
</reference>
<evidence type="ECO:0000256" key="1">
    <source>
        <dbReference type="ARBA" id="ARBA00022490"/>
    </source>
</evidence>
<evidence type="ECO:0000313" key="10">
    <source>
        <dbReference type="EMBL" id="MBR1369234.1"/>
    </source>
</evidence>
<dbReference type="InterPro" id="IPR036876">
    <property type="entry name" value="UVR_dom_sf"/>
</dbReference>
<evidence type="ECO:0000259" key="8">
    <source>
        <dbReference type="PROSITE" id="PS50164"/>
    </source>
</evidence>
<dbReference type="HAMAP" id="MF_00203">
    <property type="entry name" value="UvrC"/>
    <property type="match status" value="1"/>
</dbReference>
<dbReference type="GO" id="GO:0009432">
    <property type="term" value="P:SOS response"/>
    <property type="evidence" value="ECO:0007669"/>
    <property type="project" value="UniProtKB-UniRule"/>
</dbReference>
<dbReference type="EMBL" id="JWHL01000010">
    <property type="protein sequence ID" value="MBR1369234.1"/>
    <property type="molecule type" value="Genomic_DNA"/>
</dbReference>
<feature type="domain" description="UvrC family homology region profile" evidence="9">
    <location>
        <begin position="278"/>
        <end position="447"/>
    </location>
</feature>
<dbReference type="GO" id="GO:0006289">
    <property type="term" value="P:nucleotide-excision repair"/>
    <property type="evidence" value="ECO:0007669"/>
    <property type="project" value="UniProtKB-UniRule"/>
</dbReference>
<dbReference type="SMART" id="SM00465">
    <property type="entry name" value="GIYc"/>
    <property type="match status" value="1"/>
</dbReference>
<dbReference type="OrthoDB" id="121419at2157"/>
<dbReference type="Pfam" id="PF08459">
    <property type="entry name" value="UvrC_RNaseH_dom"/>
    <property type="match status" value="1"/>
</dbReference>
<keyword evidence="11" id="KW-1185">Reference proteome</keyword>
<dbReference type="Pfam" id="PF02151">
    <property type="entry name" value="UVR"/>
    <property type="match status" value="1"/>
</dbReference>
<dbReference type="SUPFAM" id="SSF82771">
    <property type="entry name" value="GIY-YIG endonuclease"/>
    <property type="match status" value="1"/>
</dbReference>
<dbReference type="Gene3D" id="3.30.420.340">
    <property type="entry name" value="UvrC, RNAse H endonuclease domain"/>
    <property type="match status" value="1"/>
</dbReference>
<keyword evidence="4 6" id="KW-0267">Excision nuclease</keyword>
<keyword evidence="2 6" id="KW-0227">DNA damage</keyword>
<proteinExistence type="inferred from homology"/>
<comment type="similarity">
    <text evidence="6">Belongs to the UvrC family.</text>
</comment>
<dbReference type="PANTHER" id="PTHR30562:SF1">
    <property type="entry name" value="UVRABC SYSTEM PROTEIN C"/>
    <property type="match status" value="1"/>
</dbReference>
<dbReference type="Gene3D" id="3.40.1440.10">
    <property type="entry name" value="GIY-YIG endonuclease"/>
    <property type="match status" value="1"/>
</dbReference>
<organism evidence="10 11">
    <name type="scientific">Methanocalculus chunghsingensis</name>
    <dbReference type="NCBI Taxonomy" id="156457"/>
    <lineage>
        <taxon>Archaea</taxon>
        <taxon>Methanobacteriati</taxon>
        <taxon>Methanobacteriota</taxon>
        <taxon>Stenosarchaea group</taxon>
        <taxon>Methanomicrobia</taxon>
        <taxon>Methanomicrobiales</taxon>
        <taxon>Methanocalculaceae</taxon>
        <taxon>Methanocalculus</taxon>
    </lineage>
</organism>
<keyword evidence="5 6" id="KW-0234">DNA repair</keyword>
<dbReference type="InterPro" id="IPR000305">
    <property type="entry name" value="GIY-YIG_endonuc"/>
</dbReference>
<comment type="caution">
    <text evidence="10">The sequence shown here is derived from an EMBL/GenBank/DDBJ whole genome shotgun (WGS) entry which is preliminary data.</text>
</comment>
<evidence type="ECO:0000259" key="7">
    <source>
        <dbReference type="PROSITE" id="PS50151"/>
    </source>
</evidence>
<evidence type="ECO:0000256" key="6">
    <source>
        <dbReference type="HAMAP-Rule" id="MF_00203"/>
    </source>
</evidence>
<comment type="function">
    <text evidence="6">The UvrABC repair system catalyzes the recognition and processing of DNA lesions. UvrC both incises the 5' and 3' sides of the lesion. The N-terminal half is responsible for the 3' incision and the C-terminal half is responsible for the 5' incision.</text>
</comment>
<keyword evidence="1 6" id="KW-0963">Cytoplasm</keyword>
<dbReference type="GO" id="GO:0009381">
    <property type="term" value="F:excinuclease ABC activity"/>
    <property type="evidence" value="ECO:0007669"/>
    <property type="project" value="UniProtKB-UniRule"/>
</dbReference>
<dbReference type="SUPFAM" id="SSF46600">
    <property type="entry name" value="C-terminal UvrC-binding domain of UvrB"/>
    <property type="match status" value="1"/>
</dbReference>
<feature type="domain" description="UVR" evidence="7">
    <location>
        <begin position="191"/>
        <end position="226"/>
    </location>
</feature>
<dbReference type="RefSeq" id="WP_211530931.1">
    <property type="nucleotide sequence ID" value="NZ_JWHL01000010.1"/>
</dbReference>
<accession>A0A8J8B5N4</accession>
<dbReference type="Pfam" id="PF01541">
    <property type="entry name" value="GIY-YIG"/>
    <property type="match status" value="1"/>
</dbReference>
<evidence type="ECO:0000259" key="9">
    <source>
        <dbReference type="PROSITE" id="PS50165"/>
    </source>
</evidence>
<comment type="subunit">
    <text evidence="6">Interacts with UvrB in an incision complex.</text>
</comment>
<dbReference type="InterPro" id="IPR050066">
    <property type="entry name" value="UvrABC_protein_C"/>
</dbReference>
<dbReference type="InterPro" id="IPR038476">
    <property type="entry name" value="UvrC_RNase_H_dom_sf"/>
</dbReference>
<dbReference type="Pfam" id="PF22920">
    <property type="entry name" value="UvrC_RNaseH"/>
    <property type="match status" value="1"/>
</dbReference>
<evidence type="ECO:0000256" key="2">
    <source>
        <dbReference type="ARBA" id="ARBA00022763"/>
    </source>
</evidence>
<dbReference type="InterPro" id="IPR035901">
    <property type="entry name" value="GIY-YIG_endonuc_sf"/>
</dbReference>
<dbReference type="FunFam" id="3.40.1440.10:FF:000001">
    <property type="entry name" value="UvrABC system protein C"/>
    <property type="match status" value="1"/>
</dbReference>
<dbReference type="InterPro" id="IPR004791">
    <property type="entry name" value="UvrC"/>
</dbReference>
<dbReference type="GO" id="GO:0003677">
    <property type="term" value="F:DNA binding"/>
    <property type="evidence" value="ECO:0007669"/>
    <property type="project" value="UniProtKB-UniRule"/>
</dbReference>
<dbReference type="NCBIfam" id="TIGR00194">
    <property type="entry name" value="uvrC"/>
    <property type="match status" value="1"/>
</dbReference>
<evidence type="ECO:0000256" key="3">
    <source>
        <dbReference type="ARBA" id="ARBA00022769"/>
    </source>
</evidence>
<dbReference type="GO" id="GO:0005737">
    <property type="term" value="C:cytoplasm"/>
    <property type="evidence" value="ECO:0007669"/>
    <property type="project" value="UniProtKB-SubCell"/>
</dbReference>
<dbReference type="PROSITE" id="PS50165">
    <property type="entry name" value="UVRC"/>
    <property type="match status" value="1"/>
</dbReference>
<evidence type="ECO:0000256" key="4">
    <source>
        <dbReference type="ARBA" id="ARBA00022881"/>
    </source>
</evidence>
<feature type="domain" description="GIY-YIG" evidence="8">
    <location>
        <begin position="9"/>
        <end position="87"/>
    </location>
</feature>
<dbReference type="PROSITE" id="PS50151">
    <property type="entry name" value="UVR"/>
    <property type="match status" value="1"/>
</dbReference>
<dbReference type="AlphaFoldDB" id="A0A8J8B5N4"/>
<evidence type="ECO:0000256" key="5">
    <source>
        <dbReference type="ARBA" id="ARBA00023204"/>
    </source>
</evidence>
<dbReference type="InterPro" id="IPR001943">
    <property type="entry name" value="UVR_dom"/>
</dbReference>